<evidence type="ECO:0000313" key="3">
    <source>
        <dbReference type="Proteomes" id="UP000485058"/>
    </source>
</evidence>
<evidence type="ECO:0000313" key="2">
    <source>
        <dbReference type="EMBL" id="GFH24154.1"/>
    </source>
</evidence>
<keyword evidence="3" id="KW-1185">Reference proteome</keyword>
<proteinExistence type="predicted"/>
<accession>A0A699ZZD8</accession>
<dbReference type="EMBL" id="BLLF01002458">
    <property type="protein sequence ID" value="GFH24154.1"/>
    <property type="molecule type" value="Genomic_DNA"/>
</dbReference>
<protein>
    <submittedName>
        <fullName evidence="2">Uncharacterized protein</fullName>
    </submittedName>
</protein>
<gene>
    <name evidence="2" type="ORF">HaLaN_21889</name>
</gene>
<feature type="compositionally biased region" description="Gly residues" evidence="1">
    <location>
        <begin position="51"/>
        <end position="79"/>
    </location>
</feature>
<sequence length="79" mass="7761">MKARPESAICICGWSRVGQGGSGVEQGGIGWGEASVVEPSGPRVGRKQCGARGGVMGGAVRGGQHGPMGSGPGWGRAQG</sequence>
<comment type="caution">
    <text evidence="2">The sequence shown here is derived from an EMBL/GenBank/DDBJ whole genome shotgun (WGS) entry which is preliminary data.</text>
</comment>
<dbReference type="AlphaFoldDB" id="A0A699ZZD8"/>
<name>A0A699ZZD8_HAELA</name>
<evidence type="ECO:0000256" key="1">
    <source>
        <dbReference type="SAM" id="MobiDB-lite"/>
    </source>
</evidence>
<organism evidence="2 3">
    <name type="scientific">Haematococcus lacustris</name>
    <name type="common">Green alga</name>
    <name type="synonym">Haematococcus pluvialis</name>
    <dbReference type="NCBI Taxonomy" id="44745"/>
    <lineage>
        <taxon>Eukaryota</taxon>
        <taxon>Viridiplantae</taxon>
        <taxon>Chlorophyta</taxon>
        <taxon>core chlorophytes</taxon>
        <taxon>Chlorophyceae</taxon>
        <taxon>CS clade</taxon>
        <taxon>Chlamydomonadales</taxon>
        <taxon>Haematococcaceae</taxon>
        <taxon>Haematococcus</taxon>
    </lineage>
</organism>
<feature type="region of interest" description="Disordered" evidence="1">
    <location>
        <begin position="34"/>
        <end position="79"/>
    </location>
</feature>
<reference evidence="2 3" key="1">
    <citation type="submission" date="2020-02" db="EMBL/GenBank/DDBJ databases">
        <title>Draft genome sequence of Haematococcus lacustris strain NIES-144.</title>
        <authorList>
            <person name="Morimoto D."/>
            <person name="Nakagawa S."/>
            <person name="Yoshida T."/>
            <person name="Sawayama S."/>
        </authorList>
    </citation>
    <scope>NUCLEOTIDE SEQUENCE [LARGE SCALE GENOMIC DNA]</scope>
    <source>
        <strain evidence="2 3">NIES-144</strain>
    </source>
</reference>
<dbReference type="Proteomes" id="UP000485058">
    <property type="component" value="Unassembled WGS sequence"/>
</dbReference>